<reference evidence="1 2" key="1">
    <citation type="journal article" date="2016" name="Nat. Commun.">
        <title>Thousands of microbial genomes shed light on interconnected biogeochemical processes in an aquifer system.</title>
        <authorList>
            <person name="Anantharaman K."/>
            <person name="Brown C.T."/>
            <person name="Hug L.A."/>
            <person name="Sharon I."/>
            <person name="Castelle C.J."/>
            <person name="Probst A.J."/>
            <person name="Thomas B.C."/>
            <person name="Singh A."/>
            <person name="Wilkins M.J."/>
            <person name="Karaoz U."/>
            <person name="Brodie E.L."/>
            <person name="Williams K.H."/>
            <person name="Hubbard S.S."/>
            <person name="Banfield J.F."/>
        </authorList>
    </citation>
    <scope>NUCLEOTIDE SEQUENCE [LARGE SCALE GENOMIC DNA]</scope>
</reference>
<evidence type="ECO:0000313" key="1">
    <source>
        <dbReference type="EMBL" id="OGD03752.1"/>
    </source>
</evidence>
<evidence type="ECO:0000313" key="2">
    <source>
        <dbReference type="Proteomes" id="UP000177080"/>
    </source>
</evidence>
<dbReference type="Proteomes" id="UP000177080">
    <property type="component" value="Unassembled WGS sequence"/>
</dbReference>
<protein>
    <submittedName>
        <fullName evidence="1">Uncharacterized protein</fullName>
    </submittedName>
</protein>
<name>A0A1F4ZBU2_9BACT</name>
<gene>
    <name evidence="1" type="ORF">A2989_03665</name>
</gene>
<organism evidence="1 2">
    <name type="scientific">Candidatus Amesbacteria bacterium RIFCSPLOWO2_01_FULL_48_25</name>
    <dbReference type="NCBI Taxonomy" id="1797259"/>
    <lineage>
        <taxon>Bacteria</taxon>
        <taxon>Candidatus Amesiibacteriota</taxon>
    </lineage>
</organism>
<dbReference type="AlphaFoldDB" id="A0A1F4ZBU2"/>
<sequence>MSERRLWPNPTQVSIVEWTAAVLANETEMILADQRQRMLPTSMTFRGFPIVIFGGRSWVKTPEGMFSLVRELGIE</sequence>
<dbReference type="STRING" id="1797259.A2989_03665"/>
<proteinExistence type="predicted"/>
<dbReference type="EMBL" id="MEXN01000005">
    <property type="protein sequence ID" value="OGD03752.1"/>
    <property type="molecule type" value="Genomic_DNA"/>
</dbReference>
<accession>A0A1F4ZBU2</accession>
<comment type="caution">
    <text evidence="1">The sequence shown here is derived from an EMBL/GenBank/DDBJ whole genome shotgun (WGS) entry which is preliminary data.</text>
</comment>